<dbReference type="EMBL" id="BSOY01000034">
    <property type="protein sequence ID" value="GLS01714.1"/>
    <property type="molecule type" value="Genomic_DNA"/>
</dbReference>
<organism evidence="1 2">
    <name type="scientific">Brevundimonas denitrificans</name>
    <dbReference type="NCBI Taxonomy" id="1443434"/>
    <lineage>
        <taxon>Bacteria</taxon>
        <taxon>Pseudomonadati</taxon>
        <taxon>Pseudomonadota</taxon>
        <taxon>Alphaproteobacteria</taxon>
        <taxon>Caulobacterales</taxon>
        <taxon>Caulobacteraceae</taxon>
        <taxon>Brevundimonas</taxon>
    </lineage>
</organism>
<name>A0ABQ6BJW3_9CAUL</name>
<dbReference type="RefSeq" id="WP_284222575.1">
    <property type="nucleotide sequence ID" value="NZ_BSOY01000034.1"/>
</dbReference>
<gene>
    <name evidence="1" type="ORF">GCM10007859_17290</name>
</gene>
<sequence length="167" mass="17416">MIVALLLAVLLQDGPIRTAPEPPPQEGAAPRFGRLGFRTAERADGAVPAWALDDPAGWEASQCGAAGDDACRRQARNRLAMARAGLAAETPAAGESPAAPENCRMVMRRSETGFGGSLSRICGDGAEIGTTLDRLGSARPAVEPCDRPSSLETQAAWIARCRALPLP</sequence>
<proteinExistence type="predicted"/>
<reference evidence="2" key="1">
    <citation type="journal article" date="2019" name="Int. J. Syst. Evol. Microbiol.">
        <title>The Global Catalogue of Microorganisms (GCM) 10K type strain sequencing project: providing services to taxonomists for standard genome sequencing and annotation.</title>
        <authorList>
            <consortium name="The Broad Institute Genomics Platform"/>
            <consortium name="The Broad Institute Genome Sequencing Center for Infectious Disease"/>
            <person name="Wu L."/>
            <person name="Ma J."/>
        </authorList>
    </citation>
    <scope>NUCLEOTIDE SEQUENCE [LARGE SCALE GENOMIC DNA]</scope>
    <source>
        <strain evidence="2">NBRC 110107</strain>
    </source>
</reference>
<protein>
    <submittedName>
        <fullName evidence="1">Uncharacterized protein</fullName>
    </submittedName>
</protein>
<comment type="caution">
    <text evidence="1">The sequence shown here is derived from an EMBL/GenBank/DDBJ whole genome shotgun (WGS) entry which is preliminary data.</text>
</comment>
<accession>A0ABQ6BJW3</accession>
<evidence type="ECO:0000313" key="1">
    <source>
        <dbReference type="EMBL" id="GLS01714.1"/>
    </source>
</evidence>
<dbReference type="Proteomes" id="UP001156921">
    <property type="component" value="Unassembled WGS sequence"/>
</dbReference>
<keyword evidence="2" id="KW-1185">Reference proteome</keyword>
<evidence type="ECO:0000313" key="2">
    <source>
        <dbReference type="Proteomes" id="UP001156921"/>
    </source>
</evidence>